<accession>A0A5B8ECT8</accession>
<organism evidence="2 3">
    <name type="scientific">Lactobacillus amylovorus</name>
    <dbReference type="NCBI Taxonomy" id="1604"/>
    <lineage>
        <taxon>Bacteria</taxon>
        <taxon>Bacillati</taxon>
        <taxon>Bacillota</taxon>
        <taxon>Bacilli</taxon>
        <taxon>Lactobacillales</taxon>
        <taxon>Lactobacillaceae</taxon>
        <taxon>Lactobacillus</taxon>
    </lineage>
</organism>
<reference evidence="2 3" key="1">
    <citation type="submission" date="2018-06" db="EMBL/GenBank/DDBJ databases">
        <title>Complete genome sequnece of Lactobacillus amylovorus PMRA3.</title>
        <authorList>
            <person name="Nam Y.-D."/>
            <person name="Chung W.-H."/>
            <person name="Park Y.S."/>
            <person name="Kang J."/>
        </authorList>
    </citation>
    <scope>NUCLEOTIDE SEQUENCE [LARGE SCALE GENOMIC DNA]</scope>
    <source>
        <strain evidence="2 3">PMRA3</strain>
    </source>
</reference>
<evidence type="ECO:0000313" key="3">
    <source>
        <dbReference type="Proteomes" id="UP000312326"/>
    </source>
</evidence>
<dbReference type="EMBL" id="CP029754">
    <property type="protein sequence ID" value="QDD70227.1"/>
    <property type="molecule type" value="Genomic_DNA"/>
</dbReference>
<evidence type="ECO:0000313" key="2">
    <source>
        <dbReference type="EMBL" id="QDD70227.1"/>
    </source>
</evidence>
<keyword evidence="1" id="KW-0175">Coiled coil</keyword>
<dbReference type="Proteomes" id="UP000312326">
    <property type="component" value="Chromosome"/>
</dbReference>
<evidence type="ECO:0000256" key="1">
    <source>
        <dbReference type="SAM" id="Coils"/>
    </source>
</evidence>
<proteinExistence type="predicted"/>
<protein>
    <submittedName>
        <fullName evidence="2">Uncharacterized protein</fullName>
    </submittedName>
</protein>
<gene>
    <name evidence="2" type="ORF">DM298_04540</name>
</gene>
<dbReference type="AlphaFoldDB" id="A0A5B8ECT8"/>
<feature type="coiled-coil region" evidence="1">
    <location>
        <begin position="41"/>
        <end position="68"/>
    </location>
</feature>
<sequence length="69" mass="8133">MQSLKDILSVLAPFLLGLFTSYLSDKRNTRHDEHSFLADDYKAVLAENRELRKENEKLRKELSENETQH</sequence>
<name>A0A5B8ECT8_LACAM</name>